<name>A0A8K0KSX1_LADFU</name>
<evidence type="ECO:0000313" key="3">
    <source>
        <dbReference type="Proteomes" id="UP000792457"/>
    </source>
</evidence>
<reference evidence="2" key="2">
    <citation type="submission" date="2017-10" db="EMBL/GenBank/DDBJ databases">
        <title>Ladona fulva Genome sequencing and assembly.</title>
        <authorList>
            <person name="Murali S."/>
            <person name="Richards S."/>
            <person name="Bandaranaike D."/>
            <person name="Bellair M."/>
            <person name="Blankenburg K."/>
            <person name="Chao H."/>
            <person name="Dinh H."/>
            <person name="Doddapaneni H."/>
            <person name="Dugan-Rocha S."/>
            <person name="Elkadiri S."/>
            <person name="Gnanaolivu R."/>
            <person name="Hernandez B."/>
            <person name="Skinner E."/>
            <person name="Javaid M."/>
            <person name="Lee S."/>
            <person name="Li M."/>
            <person name="Ming W."/>
            <person name="Munidasa M."/>
            <person name="Muniz J."/>
            <person name="Nguyen L."/>
            <person name="Hughes D."/>
            <person name="Osuji N."/>
            <person name="Pu L.-L."/>
            <person name="Puazo M."/>
            <person name="Qu C."/>
            <person name="Quiroz J."/>
            <person name="Raj R."/>
            <person name="Weissenberger G."/>
            <person name="Xin Y."/>
            <person name="Zou X."/>
            <person name="Han Y."/>
            <person name="Worley K."/>
            <person name="Muzny D."/>
            <person name="Gibbs R."/>
        </authorList>
    </citation>
    <scope>NUCLEOTIDE SEQUENCE</scope>
    <source>
        <strain evidence="2">Sampled in the wild</strain>
    </source>
</reference>
<dbReference type="AlphaFoldDB" id="A0A8K0KSX1"/>
<reference evidence="2" key="1">
    <citation type="submission" date="2013-04" db="EMBL/GenBank/DDBJ databases">
        <authorList>
            <person name="Qu J."/>
            <person name="Murali S.C."/>
            <person name="Bandaranaike D."/>
            <person name="Bellair M."/>
            <person name="Blankenburg K."/>
            <person name="Chao H."/>
            <person name="Dinh H."/>
            <person name="Doddapaneni H."/>
            <person name="Downs B."/>
            <person name="Dugan-Rocha S."/>
            <person name="Elkadiri S."/>
            <person name="Gnanaolivu R.D."/>
            <person name="Hernandez B."/>
            <person name="Javaid M."/>
            <person name="Jayaseelan J.C."/>
            <person name="Lee S."/>
            <person name="Li M."/>
            <person name="Ming W."/>
            <person name="Munidasa M."/>
            <person name="Muniz J."/>
            <person name="Nguyen L."/>
            <person name="Ongeri F."/>
            <person name="Osuji N."/>
            <person name="Pu L.-L."/>
            <person name="Puazo M."/>
            <person name="Qu C."/>
            <person name="Quiroz J."/>
            <person name="Raj R."/>
            <person name="Weissenberger G."/>
            <person name="Xin Y."/>
            <person name="Zou X."/>
            <person name="Han Y."/>
            <person name="Richards S."/>
            <person name="Worley K."/>
            <person name="Muzny D."/>
            <person name="Gibbs R."/>
        </authorList>
    </citation>
    <scope>NUCLEOTIDE SEQUENCE</scope>
    <source>
        <strain evidence="2">Sampled in the wild</strain>
    </source>
</reference>
<feature type="region of interest" description="Disordered" evidence="1">
    <location>
        <begin position="1"/>
        <end position="38"/>
    </location>
</feature>
<dbReference type="GO" id="GO:0003676">
    <property type="term" value="F:nucleic acid binding"/>
    <property type="evidence" value="ECO:0007669"/>
    <property type="project" value="InterPro"/>
</dbReference>
<keyword evidence="3" id="KW-1185">Reference proteome</keyword>
<evidence type="ECO:0000313" key="2">
    <source>
        <dbReference type="EMBL" id="KAG8239849.1"/>
    </source>
</evidence>
<dbReference type="OrthoDB" id="6734331at2759"/>
<protein>
    <recommendedName>
        <fullName evidence="4">Transposase Tc1-like domain-containing protein</fullName>
    </recommendedName>
</protein>
<evidence type="ECO:0008006" key="4">
    <source>
        <dbReference type="Google" id="ProtNLM"/>
    </source>
</evidence>
<organism evidence="2 3">
    <name type="scientific">Ladona fulva</name>
    <name type="common">Scarce chaser dragonfly</name>
    <name type="synonym">Libellula fulva</name>
    <dbReference type="NCBI Taxonomy" id="123851"/>
    <lineage>
        <taxon>Eukaryota</taxon>
        <taxon>Metazoa</taxon>
        <taxon>Ecdysozoa</taxon>
        <taxon>Arthropoda</taxon>
        <taxon>Hexapoda</taxon>
        <taxon>Insecta</taxon>
        <taxon>Pterygota</taxon>
        <taxon>Palaeoptera</taxon>
        <taxon>Odonata</taxon>
        <taxon>Epiprocta</taxon>
        <taxon>Anisoptera</taxon>
        <taxon>Libelluloidea</taxon>
        <taxon>Libellulidae</taxon>
        <taxon>Ladona</taxon>
    </lineage>
</organism>
<evidence type="ECO:0000256" key="1">
    <source>
        <dbReference type="SAM" id="MobiDB-lite"/>
    </source>
</evidence>
<accession>A0A8K0KSX1</accession>
<dbReference type="InterPro" id="IPR036397">
    <property type="entry name" value="RNaseH_sf"/>
</dbReference>
<comment type="caution">
    <text evidence="2">The sequence shown here is derived from an EMBL/GenBank/DDBJ whole genome shotgun (WGS) entry which is preliminary data.</text>
</comment>
<proteinExistence type="predicted"/>
<dbReference type="Proteomes" id="UP000792457">
    <property type="component" value="Unassembled WGS sequence"/>
</dbReference>
<feature type="compositionally biased region" description="Basic and acidic residues" evidence="1">
    <location>
        <begin position="15"/>
        <end position="28"/>
    </location>
</feature>
<dbReference type="EMBL" id="KZ310088">
    <property type="protein sequence ID" value="KAG8239849.1"/>
    <property type="molecule type" value="Genomic_DNA"/>
</dbReference>
<sequence length="220" mass="24746">MGVAPSTISGIKARGVTDHTVERREGQARPRATTAEEDEPQVRYITENHFTPATVARMETNFPATNRTARSRLSEANLQPRRAAVKEVLNPAYRAARIAFANAHAEHGEEFWRRVIFSDEKTFSSSSSAPVLVYRPNNTRFCPRYIRERARSGQFSVHAWAWICADDPGDISRVHTCQEVVSGKPRHMIAMACTEPRTQPNRKCLGIHDAGDARRKCYAP</sequence>
<dbReference type="Gene3D" id="3.30.420.10">
    <property type="entry name" value="Ribonuclease H-like superfamily/Ribonuclease H"/>
    <property type="match status" value="1"/>
</dbReference>
<gene>
    <name evidence="2" type="ORF">J437_LFUL014817</name>
</gene>